<dbReference type="EMBL" id="JADYXP020000004">
    <property type="protein sequence ID" value="KAL0126552.1"/>
    <property type="molecule type" value="Genomic_DNA"/>
</dbReference>
<gene>
    <name evidence="1" type="ORF">PUN28_005135</name>
</gene>
<evidence type="ECO:0000313" key="1">
    <source>
        <dbReference type="EMBL" id="KAL0126552.1"/>
    </source>
</evidence>
<evidence type="ECO:0000313" key="2">
    <source>
        <dbReference type="Proteomes" id="UP001430953"/>
    </source>
</evidence>
<comment type="caution">
    <text evidence="1">The sequence shown here is derived from an EMBL/GenBank/DDBJ whole genome shotgun (WGS) entry which is preliminary data.</text>
</comment>
<protein>
    <submittedName>
        <fullName evidence="1">Uncharacterized protein</fullName>
    </submittedName>
</protein>
<dbReference type="AlphaFoldDB" id="A0AAW2GJ86"/>
<sequence length="152" mass="17369">MFRLNVKCYNAGHQLPWRPCRNSRITSDKKANVQRANYASSTVPNFQPLNYHLATLWSIAIIDVKIGPNISSNADLCYNTNWFQVRKVHDAQLRATSAASESCSATVTSVYECHEKLWRNKKVRASPAQPRAQWQRNNSSYPDPLQVILHII</sequence>
<organism evidence="1 2">
    <name type="scientific">Cardiocondyla obscurior</name>
    <dbReference type="NCBI Taxonomy" id="286306"/>
    <lineage>
        <taxon>Eukaryota</taxon>
        <taxon>Metazoa</taxon>
        <taxon>Ecdysozoa</taxon>
        <taxon>Arthropoda</taxon>
        <taxon>Hexapoda</taxon>
        <taxon>Insecta</taxon>
        <taxon>Pterygota</taxon>
        <taxon>Neoptera</taxon>
        <taxon>Endopterygota</taxon>
        <taxon>Hymenoptera</taxon>
        <taxon>Apocrita</taxon>
        <taxon>Aculeata</taxon>
        <taxon>Formicoidea</taxon>
        <taxon>Formicidae</taxon>
        <taxon>Myrmicinae</taxon>
        <taxon>Cardiocondyla</taxon>
    </lineage>
</organism>
<dbReference type="Proteomes" id="UP001430953">
    <property type="component" value="Unassembled WGS sequence"/>
</dbReference>
<keyword evidence="2" id="KW-1185">Reference proteome</keyword>
<proteinExistence type="predicted"/>
<accession>A0AAW2GJ86</accession>
<name>A0AAW2GJ86_9HYME</name>
<reference evidence="1 2" key="1">
    <citation type="submission" date="2023-03" db="EMBL/GenBank/DDBJ databases">
        <title>High recombination rates correlate with genetic variation in Cardiocondyla obscurior ants.</title>
        <authorList>
            <person name="Errbii M."/>
        </authorList>
    </citation>
    <scope>NUCLEOTIDE SEQUENCE [LARGE SCALE GENOMIC DNA]</scope>
    <source>
        <strain evidence="1">Alpha-2009</strain>
        <tissue evidence="1">Whole body</tissue>
    </source>
</reference>